<dbReference type="InterPro" id="IPR036291">
    <property type="entry name" value="NAD(P)-bd_dom_sf"/>
</dbReference>
<name>A0A0B5QEF6_CLOBE</name>
<evidence type="ECO:0000256" key="1">
    <source>
        <dbReference type="ARBA" id="ARBA00006484"/>
    </source>
</evidence>
<dbReference type="InterPro" id="IPR002347">
    <property type="entry name" value="SDR_fam"/>
</dbReference>
<gene>
    <name evidence="4" type="ORF">LF65_04093</name>
</gene>
<dbReference type="Gene3D" id="3.40.50.720">
    <property type="entry name" value="NAD(P)-binding Rossmann-like Domain"/>
    <property type="match status" value="1"/>
</dbReference>
<dbReference type="SUPFAM" id="SSF51735">
    <property type="entry name" value="NAD(P)-binding Rossmann-fold domains"/>
    <property type="match status" value="1"/>
</dbReference>
<dbReference type="Proteomes" id="UP000031866">
    <property type="component" value="Chromosome"/>
</dbReference>
<dbReference type="GO" id="GO:0016491">
    <property type="term" value="F:oxidoreductase activity"/>
    <property type="evidence" value="ECO:0007669"/>
    <property type="project" value="UniProtKB-KW"/>
</dbReference>
<dbReference type="PRINTS" id="PR00080">
    <property type="entry name" value="SDRFAMILY"/>
</dbReference>
<evidence type="ECO:0000256" key="2">
    <source>
        <dbReference type="ARBA" id="ARBA00022857"/>
    </source>
</evidence>
<evidence type="ECO:0000256" key="3">
    <source>
        <dbReference type="ARBA" id="ARBA00023002"/>
    </source>
</evidence>
<dbReference type="AlphaFoldDB" id="A0A0B5QEF6"/>
<proteinExistence type="inferred from homology"/>
<dbReference type="PANTHER" id="PTHR43639:SF1">
    <property type="entry name" value="SHORT-CHAIN DEHYDROGENASE_REDUCTASE FAMILY PROTEIN"/>
    <property type="match status" value="1"/>
</dbReference>
<organism evidence="4 5">
    <name type="scientific">Clostridium beijerinckii</name>
    <name type="common">Clostridium MP</name>
    <dbReference type="NCBI Taxonomy" id="1520"/>
    <lineage>
        <taxon>Bacteria</taxon>
        <taxon>Bacillati</taxon>
        <taxon>Bacillota</taxon>
        <taxon>Clostridia</taxon>
        <taxon>Eubacteriales</taxon>
        <taxon>Clostridiaceae</taxon>
        <taxon>Clostridium</taxon>
    </lineage>
</organism>
<keyword evidence="2" id="KW-0521">NADP</keyword>
<dbReference type="STRING" id="1520.LF65_04093"/>
<dbReference type="OrthoDB" id="9803333at2"/>
<evidence type="ECO:0000313" key="4">
    <source>
        <dbReference type="EMBL" id="AJH00635.1"/>
    </source>
</evidence>
<evidence type="ECO:0000313" key="5">
    <source>
        <dbReference type="Proteomes" id="UP000031866"/>
    </source>
</evidence>
<keyword evidence="3" id="KW-0560">Oxidoreductase</keyword>
<dbReference type="PRINTS" id="PR00081">
    <property type="entry name" value="GDHRDH"/>
</dbReference>
<reference evidence="5" key="1">
    <citation type="submission" date="2014-12" db="EMBL/GenBank/DDBJ databases">
        <title>Genome sequence of Clostridium beijerinckii strain 59B.</title>
        <authorList>
            <person name="Little G.T."/>
            <person name="Minton N.P."/>
        </authorList>
    </citation>
    <scope>NUCLEOTIDE SEQUENCE [LARGE SCALE GENOMIC DNA]</scope>
    <source>
        <strain evidence="5">59B</strain>
    </source>
</reference>
<sequence length="254" mass="26979">MNPNNKIALVTGGSRGIGRNSAISLSKKGIDVIITYNNQKEKADEVIKEIEANGGKAAAIQLDVSNISSFDSFAAKLSDVLKDKWNREQFNFLINNAGISNHTPILEVTEEEFDKIVNIHFKGVFFLTQKLIPLIADKGGIVNTSTGLTRFTFPGSGLYAAAKGAVEVFSRYLALELGARGIRANTIAPGAVNTEFSGDTYIKNPGLKDIIGSRAALGRIGEASDIGGVVASLCTDEMGWVTGQRIEASGGTLV</sequence>
<dbReference type="Pfam" id="PF13561">
    <property type="entry name" value="adh_short_C2"/>
    <property type="match status" value="1"/>
</dbReference>
<dbReference type="PANTHER" id="PTHR43639">
    <property type="entry name" value="OXIDOREDUCTASE, SHORT-CHAIN DEHYDROGENASE/REDUCTASE FAMILY (AFU_ORTHOLOGUE AFUA_5G02870)"/>
    <property type="match status" value="1"/>
</dbReference>
<accession>A0A0B5QEF6</accession>
<dbReference type="RefSeq" id="WP_041898522.1">
    <property type="nucleotide sequence ID" value="NZ_CP010086.2"/>
</dbReference>
<comment type="similarity">
    <text evidence="1">Belongs to the short-chain dehydrogenases/reductases (SDR) family.</text>
</comment>
<protein>
    <submittedName>
        <fullName evidence="4">Short-chain dehydrogenase</fullName>
    </submittedName>
</protein>
<dbReference type="EMBL" id="CP010086">
    <property type="protein sequence ID" value="AJH00635.1"/>
    <property type="molecule type" value="Genomic_DNA"/>
</dbReference>
<dbReference type="FunFam" id="3.40.50.720:FF:000374">
    <property type="entry name" value="3-oxoacyl-(Acyl-carrier-protein) reductase"/>
    <property type="match status" value="1"/>
</dbReference>
<dbReference type="KEGG" id="cbei:LF65_04093"/>